<feature type="signal peptide" evidence="1">
    <location>
        <begin position="1"/>
        <end position="25"/>
    </location>
</feature>
<organism evidence="2 3">
    <name type="scientific">Patellaria atrata CBS 101060</name>
    <dbReference type="NCBI Taxonomy" id="1346257"/>
    <lineage>
        <taxon>Eukaryota</taxon>
        <taxon>Fungi</taxon>
        <taxon>Dikarya</taxon>
        <taxon>Ascomycota</taxon>
        <taxon>Pezizomycotina</taxon>
        <taxon>Dothideomycetes</taxon>
        <taxon>Dothideomycetes incertae sedis</taxon>
        <taxon>Patellariales</taxon>
        <taxon>Patellariaceae</taxon>
        <taxon>Patellaria</taxon>
    </lineage>
</organism>
<keyword evidence="3" id="KW-1185">Reference proteome</keyword>
<sequence>MPTLETLPTELLLLLILELLPPRYFISFAQTNKRHYALCKSSFPAPVSKLPHYRIRAPRWTCITQYLKSNEAPTVPLGNDVLRRGTHELIILLLRNPELSVYVDYLELLGPKGANYSKWNAA</sequence>
<feature type="chain" id="PRO_5040215605" description="F-box domain-containing protein" evidence="1">
    <location>
        <begin position="26"/>
        <end position="122"/>
    </location>
</feature>
<proteinExistence type="predicted"/>
<dbReference type="Proteomes" id="UP000799429">
    <property type="component" value="Unassembled WGS sequence"/>
</dbReference>
<name>A0A9P4VUA3_9PEZI</name>
<evidence type="ECO:0000313" key="2">
    <source>
        <dbReference type="EMBL" id="KAF2842310.1"/>
    </source>
</evidence>
<dbReference type="InterPro" id="IPR036047">
    <property type="entry name" value="F-box-like_dom_sf"/>
</dbReference>
<comment type="caution">
    <text evidence="2">The sequence shown here is derived from an EMBL/GenBank/DDBJ whole genome shotgun (WGS) entry which is preliminary data.</text>
</comment>
<keyword evidence="1" id="KW-0732">Signal</keyword>
<dbReference type="SUPFAM" id="SSF81383">
    <property type="entry name" value="F-box domain"/>
    <property type="match status" value="1"/>
</dbReference>
<evidence type="ECO:0008006" key="4">
    <source>
        <dbReference type="Google" id="ProtNLM"/>
    </source>
</evidence>
<accession>A0A9P4VUA3</accession>
<protein>
    <recommendedName>
        <fullName evidence="4">F-box domain-containing protein</fullName>
    </recommendedName>
</protein>
<reference evidence="2" key="1">
    <citation type="journal article" date="2020" name="Stud. Mycol.">
        <title>101 Dothideomycetes genomes: a test case for predicting lifestyles and emergence of pathogens.</title>
        <authorList>
            <person name="Haridas S."/>
            <person name="Albert R."/>
            <person name="Binder M."/>
            <person name="Bloem J."/>
            <person name="Labutti K."/>
            <person name="Salamov A."/>
            <person name="Andreopoulos B."/>
            <person name="Baker S."/>
            <person name="Barry K."/>
            <person name="Bills G."/>
            <person name="Bluhm B."/>
            <person name="Cannon C."/>
            <person name="Castanera R."/>
            <person name="Culley D."/>
            <person name="Daum C."/>
            <person name="Ezra D."/>
            <person name="Gonzalez J."/>
            <person name="Henrissat B."/>
            <person name="Kuo A."/>
            <person name="Liang C."/>
            <person name="Lipzen A."/>
            <person name="Lutzoni F."/>
            <person name="Magnuson J."/>
            <person name="Mondo S."/>
            <person name="Nolan M."/>
            <person name="Ohm R."/>
            <person name="Pangilinan J."/>
            <person name="Park H.-J."/>
            <person name="Ramirez L."/>
            <person name="Alfaro M."/>
            <person name="Sun H."/>
            <person name="Tritt A."/>
            <person name="Yoshinaga Y."/>
            <person name="Zwiers L.-H."/>
            <person name="Turgeon B."/>
            <person name="Goodwin S."/>
            <person name="Spatafora J."/>
            <person name="Crous P."/>
            <person name="Grigoriev I."/>
        </authorList>
    </citation>
    <scope>NUCLEOTIDE SEQUENCE</scope>
    <source>
        <strain evidence="2">CBS 101060</strain>
    </source>
</reference>
<dbReference type="EMBL" id="MU006090">
    <property type="protein sequence ID" value="KAF2842310.1"/>
    <property type="molecule type" value="Genomic_DNA"/>
</dbReference>
<evidence type="ECO:0000256" key="1">
    <source>
        <dbReference type="SAM" id="SignalP"/>
    </source>
</evidence>
<dbReference type="AlphaFoldDB" id="A0A9P4VUA3"/>
<gene>
    <name evidence="2" type="ORF">M501DRAFT_1013662</name>
</gene>
<evidence type="ECO:0000313" key="3">
    <source>
        <dbReference type="Proteomes" id="UP000799429"/>
    </source>
</evidence>